<protein>
    <submittedName>
        <fullName evidence="3">Nucleoside-triphosphate phosphatase</fullName>
        <ecNumber evidence="3">3.6.1.15</ecNumber>
    </submittedName>
</protein>
<dbReference type="STRING" id="5539.A0A3E2GT06"/>
<reference evidence="3 4" key="1">
    <citation type="submission" date="2018-05" db="EMBL/GenBank/DDBJ databases">
        <title>Draft genome sequence of Scytalidium lignicola DSM 105466, a ubiquitous saprotrophic fungus.</title>
        <authorList>
            <person name="Buettner E."/>
            <person name="Gebauer A.M."/>
            <person name="Hofrichter M."/>
            <person name="Liers C."/>
            <person name="Kellner H."/>
        </authorList>
    </citation>
    <scope>NUCLEOTIDE SEQUENCE [LARGE SCALE GENOMIC DNA]</scope>
    <source>
        <strain evidence="3 4">DSM 105466</strain>
    </source>
</reference>
<keyword evidence="4" id="KW-1185">Reference proteome</keyword>
<evidence type="ECO:0000313" key="4">
    <source>
        <dbReference type="Proteomes" id="UP000258309"/>
    </source>
</evidence>
<dbReference type="EC" id="3.6.1.15" evidence="3"/>
<feature type="domain" description="DUF6570" evidence="2">
    <location>
        <begin position="157"/>
        <end position="277"/>
    </location>
</feature>
<organism evidence="3 4">
    <name type="scientific">Scytalidium lignicola</name>
    <name type="common">Hyphomycete</name>
    <dbReference type="NCBI Taxonomy" id="5539"/>
    <lineage>
        <taxon>Eukaryota</taxon>
        <taxon>Fungi</taxon>
        <taxon>Dikarya</taxon>
        <taxon>Ascomycota</taxon>
        <taxon>Pezizomycotina</taxon>
        <taxon>Leotiomycetes</taxon>
        <taxon>Leotiomycetes incertae sedis</taxon>
        <taxon>Scytalidium</taxon>
    </lineage>
</organism>
<feature type="non-terminal residue" evidence="3">
    <location>
        <position position="529"/>
    </location>
</feature>
<evidence type="ECO:0000313" key="3">
    <source>
        <dbReference type="EMBL" id="RFU24294.1"/>
    </source>
</evidence>
<keyword evidence="3" id="KW-0378">Hydrolase</keyword>
<dbReference type="EMBL" id="NCSJ02000471">
    <property type="protein sequence ID" value="RFU24294.1"/>
    <property type="molecule type" value="Genomic_DNA"/>
</dbReference>
<feature type="region of interest" description="Disordered" evidence="1">
    <location>
        <begin position="91"/>
        <end position="124"/>
    </location>
</feature>
<name>A0A3E2GT06_SCYLI</name>
<sequence length="529" mass="60069">MSQADDSEGLLSLDNAEWHLANEQRIAAIELQREKVQDLEQRRQSANQHRAELELQREKDDHWLDDAAQRQAEKLAAVELRRDKELTLQREKNEQRDLKEKTRAGDRQRQLGENAARRAEHTQGTWRLRDEARATKLRGENVLQDEADMRATGRSKQYPAALRDLNTVEERFIARVYVIGAFLKLTSGAQKGISYKGAQGHYIAIKQDPSNILSILPIKRLQDYTTITVSWEQETPPSEENLACFCSVNKNKVLQALLWLCANNPVYKSVTIDYEVLESWPQDHILQDIRDAFLALQTDLAFTSKDEQEGYATSLQDGLFENELDAELEVPEPGTIVSKLFFSDFHGQDPQDTSALLASLQAVLESRDSEAAHSMSERDSASSSLEPPLDLVNLHISYKSVPGLLVLDSFTDPVYFTGASPTLFLYGVRGHLVKEIVDLTFSQRFAASEPPSLATFNMPDNMTPEAFKNALNIDFNNVTVKVQMHVHSYTCTKYQRKDMKAHLETQQKENEQYKLIDIQPTPPVQQPKS</sequence>
<accession>A0A3E2GT06</accession>
<feature type="non-terminal residue" evidence="3">
    <location>
        <position position="1"/>
    </location>
</feature>
<dbReference type="Pfam" id="PF20209">
    <property type="entry name" value="DUF6570"/>
    <property type="match status" value="1"/>
</dbReference>
<proteinExistence type="predicted"/>
<dbReference type="OrthoDB" id="432234at2759"/>
<dbReference type="Proteomes" id="UP000258309">
    <property type="component" value="Unassembled WGS sequence"/>
</dbReference>
<gene>
    <name evidence="3" type="ORF">B7463_g12045</name>
</gene>
<dbReference type="GO" id="GO:0017111">
    <property type="term" value="F:ribonucleoside triphosphate phosphatase activity"/>
    <property type="evidence" value="ECO:0007669"/>
    <property type="project" value="UniProtKB-EC"/>
</dbReference>
<evidence type="ECO:0000256" key="1">
    <source>
        <dbReference type="SAM" id="MobiDB-lite"/>
    </source>
</evidence>
<dbReference type="AlphaFoldDB" id="A0A3E2GT06"/>
<evidence type="ECO:0000259" key="2">
    <source>
        <dbReference type="Pfam" id="PF20209"/>
    </source>
</evidence>
<dbReference type="InterPro" id="IPR046700">
    <property type="entry name" value="DUF6570"/>
</dbReference>
<comment type="caution">
    <text evidence="3">The sequence shown here is derived from an EMBL/GenBank/DDBJ whole genome shotgun (WGS) entry which is preliminary data.</text>
</comment>